<organism evidence="2">
    <name type="scientific">Homo sapiens</name>
    <name type="common">Human</name>
    <dbReference type="NCBI Taxonomy" id="9606"/>
    <lineage>
        <taxon>Eukaryota</taxon>
        <taxon>Metazoa</taxon>
        <taxon>Chordata</taxon>
        <taxon>Craniata</taxon>
        <taxon>Vertebrata</taxon>
        <taxon>Euteleostomi</taxon>
        <taxon>Mammalia</taxon>
        <taxon>Eutheria</taxon>
        <taxon>Euarchontoglires</taxon>
        <taxon>Primates</taxon>
        <taxon>Haplorrhini</taxon>
        <taxon>Catarrhini</taxon>
        <taxon>Hominidae</taxon>
        <taxon>Homo</taxon>
    </lineage>
</organism>
<evidence type="ECO:0000313" key="2">
    <source>
        <dbReference type="EMBL" id="CCQ43896.1"/>
    </source>
</evidence>
<dbReference type="EMBL" id="HF584399">
    <property type="protein sequence ID" value="CCQ43896.1"/>
    <property type="molecule type" value="Genomic_DNA"/>
</dbReference>
<sequence length="84" mass="9137">MSTVFQACVCMYMEGGTMFFLLCRQAHSLSVLPICLHLPLCPRVPTAPVTPDLKPKMVGGAGPTRDRGYSGPRLPLQCEEEALT</sequence>
<dbReference type="AlphaFoldDB" id="L8EAS5"/>
<proteinExistence type="predicted"/>
<dbReference type="ChiTaRS" id="ANKRD52">
    <property type="organism name" value="human"/>
</dbReference>
<accession>L8EAS5</accession>
<feature type="region of interest" description="Disordered" evidence="1">
    <location>
        <begin position="52"/>
        <end position="74"/>
    </location>
</feature>
<dbReference type="OrthoDB" id="7464126at2759"/>
<gene>
    <name evidence="2" type="primary">ANKRD52</name>
</gene>
<name>L8EAS5_HUMAN</name>
<reference evidence="2" key="1">
    <citation type="journal article" date="2013" name="PLoS ONE">
        <title>Direct detection of alternative open reading frames translation products in human significantly expands the proteome.</title>
        <authorList>
            <person name="Vanderperre B."/>
            <person name="Lucier J.-F."/>
            <person name="Motard J."/>
            <person name="Tremblay G."/>
            <person name="Vanderperre S."/>
            <person name="Wisztorski M."/>
            <person name="Salzet M."/>
            <person name="Boisvert F.-M."/>
            <person name="Roucou X."/>
        </authorList>
    </citation>
    <scope>NUCLEOTIDE SEQUENCE</scope>
</reference>
<evidence type="ECO:0000256" key="1">
    <source>
        <dbReference type="SAM" id="MobiDB-lite"/>
    </source>
</evidence>
<protein>
    <submittedName>
        <fullName evidence="2">Alternative protein ANKRD52</fullName>
    </submittedName>
</protein>